<dbReference type="InterPro" id="IPR032350">
    <property type="entry name" value="Nbr1_FW"/>
</dbReference>
<dbReference type="PANTHER" id="PTHR20930">
    <property type="entry name" value="OVARIAN CARCINOMA ANTIGEN CA125-RELATED"/>
    <property type="match status" value="1"/>
</dbReference>
<dbReference type="OrthoDB" id="661148at2759"/>
<comment type="caution">
    <text evidence="2">The sequence shown here is derived from an EMBL/GenBank/DDBJ whole genome shotgun (WGS) entry which is preliminary data.</text>
</comment>
<protein>
    <recommendedName>
        <fullName evidence="1">Nbr1 FW domain-containing protein</fullName>
    </recommendedName>
</protein>
<keyword evidence="3" id="KW-1185">Reference proteome</keyword>
<dbReference type="EMBL" id="SPLM01000151">
    <property type="protein sequence ID" value="TMW54961.1"/>
    <property type="molecule type" value="Genomic_DNA"/>
</dbReference>
<dbReference type="Gene3D" id="2.60.40.10">
    <property type="entry name" value="Immunoglobulins"/>
    <property type="match status" value="1"/>
</dbReference>
<evidence type="ECO:0000313" key="2">
    <source>
        <dbReference type="EMBL" id="TMW54961.1"/>
    </source>
</evidence>
<evidence type="ECO:0000313" key="3">
    <source>
        <dbReference type="Proteomes" id="UP000794436"/>
    </source>
</evidence>
<dbReference type="InterPro" id="IPR009060">
    <property type="entry name" value="UBA-like_sf"/>
</dbReference>
<dbReference type="Proteomes" id="UP000794436">
    <property type="component" value="Unassembled WGS sequence"/>
</dbReference>
<dbReference type="Pfam" id="PF14555">
    <property type="entry name" value="UBA_4"/>
    <property type="match status" value="1"/>
</dbReference>
<proteinExistence type="predicted"/>
<dbReference type="AlphaFoldDB" id="A0A8K1FAD8"/>
<accession>A0A8K1FAD8</accession>
<dbReference type="PANTHER" id="PTHR20930:SF0">
    <property type="entry name" value="PROTEIN ILRUN"/>
    <property type="match status" value="1"/>
</dbReference>
<gene>
    <name evidence="2" type="ORF">Poli38472_014732</name>
</gene>
<dbReference type="SUPFAM" id="SSF46934">
    <property type="entry name" value="UBA-like"/>
    <property type="match status" value="1"/>
</dbReference>
<dbReference type="CDD" id="cd14947">
    <property type="entry name" value="NBR1_like"/>
    <property type="match status" value="1"/>
</dbReference>
<feature type="domain" description="Nbr1 FW" evidence="1">
    <location>
        <begin position="129"/>
        <end position="223"/>
    </location>
</feature>
<dbReference type="InterPro" id="IPR013783">
    <property type="entry name" value="Ig-like_fold"/>
</dbReference>
<sequence length="256" mass="28293">MASRPKDRACGITQASHSRARSLFLDVSTRFGTMADDLLQMFQSITTTDHDELVDQFAYLLELDTNTAAFFLESSNWNVEVAVNNYLATVEPPFYQSAEREDLDMEDDEEQRPPEPQYQAQFISDLTQAQNTVLPPNSTVDMQWTFVNNGNVPWPADTHLEFQQGERFEGPTHIAVASAAPGATIDVHVTLRMPSQMGSFAGSWQLRSTEGSFGDHVWVVLNVGASKQDVYPSVQTLPSSAAVGGPAIPDDDMMDL</sequence>
<name>A0A8K1FAD8_PYTOL</name>
<organism evidence="2 3">
    <name type="scientific">Pythium oligandrum</name>
    <name type="common">Mycoparasitic fungus</name>
    <dbReference type="NCBI Taxonomy" id="41045"/>
    <lineage>
        <taxon>Eukaryota</taxon>
        <taxon>Sar</taxon>
        <taxon>Stramenopiles</taxon>
        <taxon>Oomycota</taxon>
        <taxon>Peronosporomycetes</taxon>
        <taxon>Pythiales</taxon>
        <taxon>Pythiaceae</taxon>
        <taxon>Pythium</taxon>
    </lineage>
</organism>
<reference evidence="2" key="1">
    <citation type="submission" date="2019-03" db="EMBL/GenBank/DDBJ databases">
        <title>Long read genome sequence of the mycoparasitic Pythium oligandrum ATCC 38472 isolated from sugarbeet rhizosphere.</title>
        <authorList>
            <person name="Gaulin E."/>
        </authorList>
    </citation>
    <scope>NUCLEOTIDE SEQUENCE</scope>
    <source>
        <strain evidence="2">ATCC 38472_TT</strain>
    </source>
</reference>
<evidence type="ECO:0000259" key="1">
    <source>
        <dbReference type="Pfam" id="PF16158"/>
    </source>
</evidence>
<dbReference type="Gene3D" id="1.10.8.10">
    <property type="entry name" value="DNA helicase RuvA subunit, C-terminal domain"/>
    <property type="match status" value="1"/>
</dbReference>
<dbReference type="Pfam" id="PF16158">
    <property type="entry name" value="N_BRCA1_IG"/>
    <property type="match status" value="1"/>
</dbReference>